<reference evidence="2" key="1">
    <citation type="journal article" date="2023" name="G3 (Bethesda)">
        <title>A reference genome for the long-term kleptoplast-retaining sea slug Elysia crispata morphotype clarki.</title>
        <authorList>
            <person name="Eastman K.E."/>
            <person name="Pendleton A.L."/>
            <person name="Shaikh M.A."/>
            <person name="Suttiyut T."/>
            <person name="Ogas R."/>
            <person name="Tomko P."/>
            <person name="Gavelis G."/>
            <person name="Widhalm J.R."/>
            <person name="Wisecaver J.H."/>
        </authorList>
    </citation>
    <scope>NUCLEOTIDE SEQUENCE</scope>
    <source>
        <strain evidence="2">ECLA1</strain>
    </source>
</reference>
<proteinExistence type="predicted"/>
<protein>
    <submittedName>
        <fullName evidence="2">Uncharacterized protein</fullName>
    </submittedName>
</protein>
<accession>A0AAE0YW52</accession>
<evidence type="ECO:0000313" key="3">
    <source>
        <dbReference type="Proteomes" id="UP001283361"/>
    </source>
</evidence>
<evidence type="ECO:0000313" key="2">
    <source>
        <dbReference type="EMBL" id="KAK3757616.1"/>
    </source>
</evidence>
<name>A0AAE0YW52_9GAST</name>
<dbReference type="EMBL" id="JAWDGP010005352">
    <property type="protein sequence ID" value="KAK3757616.1"/>
    <property type="molecule type" value="Genomic_DNA"/>
</dbReference>
<evidence type="ECO:0000256" key="1">
    <source>
        <dbReference type="SAM" id="MobiDB-lite"/>
    </source>
</evidence>
<feature type="region of interest" description="Disordered" evidence="1">
    <location>
        <begin position="93"/>
        <end position="122"/>
    </location>
</feature>
<keyword evidence="3" id="KW-1185">Reference proteome</keyword>
<dbReference type="AlphaFoldDB" id="A0AAE0YW52"/>
<gene>
    <name evidence="2" type="ORF">RRG08_000131</name>
</gene>
<sequence>MGWRVVTAVSRQGVKLGSEEPKGDLSLQRRHLEHYLDTFQNNFRPIRDGCESPTLIKLCIYKGVIEKARQQYSLLVSPYFLSTSQQRFPQRYYARRDNNSKSSQDVTDGPQPPMVNQSGDTK</sequence>
<dbReference type="Proteomes" id="UP001283361">
    <property type="component" value="Unassembled WGS sequence"/>
</dbReference>
<organism evidence="2 3">
    <name type="scientific">Elysia crispata</name>
    <name type="common">lettuce slug</name>
    <dbReference type="NCBI Taxonomy" id="231223"/>
    <lineage>
        <taxon>Eukaryota</taxon>
        <taxon>Metazoa</taxon>
        <taxon>Spiralia</taxon>
        <taxon>Lophotrochozoa</taxon>
        <taxon>Mollusca</taxon>
        <taxon>Gastropoda</taxon>
        <taxon>Heterobranchia</taxon>
        <taxon>Euthyneura</taxon>
        <taxon>Panpulmonata</taxon>
        <taxon>Sacoglossa</taxon>
        <taxon>Placobranchoidea</taxon>
        <taxon>Plakobranchidae</taxon>
        <taxon>Elysia</taxon>
    </lineage>
</organism>
<comment type="caution">
    <text evidence="2">The sequence shown here is derived from an EMBL/GenBank/DDBJ whole genome shotgun (WGS) entry which is preliminary data.</text>
</comment>